<keyword evidence="1" id="KW-0678">Repressor</keyword>
<protein>
    <recommendedName>
        <fullName evidence="1">Glycine cleavage system transcriptional repressor</fullName>
    </recommendedName>
</protein>
<dbReference type="AlphaFoldDB" id="A0AAW9RHF3"/>
<organism evidence="3 4">
    <name type="scientific">Elongatibacter sediminis</name>
    <dbReference type="NCBI Taxonomy" id="3119006"/>
    <lineage>
        <taxon>Bacteria</taxon>
        <taxon>Pseudomonadati</taxon>
        <taxon>Pseudomonadota</taxon>
        <taxon>Gammaproteobacteria</taxon>
        <taxon>Chromatiales</taxon>
        <taxon>Wenzhouxiangellaceae</taxon>
        <taxon>Elongatibacter</taxon>
    </lineage>
</organism>
<dbReference type="GO" id="GO:0005737">
    <property type="term" value="C:cytoplasm"/>
    <property type="evidence" value="ECO:0007669"/>
    <property type="project" value="UniProtKB-SubCell"/>
</dbReference>
<name>A0AAW9RHF3_9GAMM</name>
<dbReference type="PANTHER" id="PTHR34875:SF6">
    <property type="entry name" value="UPF0237 PROTEIN MJ1558"/>
    <property type="match status" value="1"/>
</dbReference>
<sequence>MNESVVLTVVSDDRPGIVKSLSRLLEDHGGNWAESSMMSLAGKFAGILLARVPQDRTGEFLKALAALEAEGVHILAQRTGEPGPGDDVQEFSLDLVGQDRPGIVHDITDILTRHGINVQELETRCESASMSAEVLFHARARMRVPGGTSVERLREELEDLANELMVDIVLDQ</sequence>
<feature type="domain" description="ACT" evidence="2">
    <location>
        <begin position="92"/>
        <end position="171"/>
    </location>
</feature>
<dbReference type="RefSeq" id="WP_354696546.1">
    <property type="nucleotide sequence ID" value="NZ_JAZHOG010000012.1"/>
</dbReference>
<proteinExistence type="predicted"/>
<gene>
    <name evidence="3" type="ORF">V3330_16440</name>
</gene>
<dbReference type="InterPro" id="IPR050990">
    <property type="entry name" value="UPF0237/GcvR_regulator"/>
</dbReference>
<dbReference type="Pfam" id="PF13740">
    <property type="entry name" value="ACT_6"/>
    <property type="match status" value="1"/>
</dbReference>
<dbReference type="InterPro" id="IPR002912">
    <property type="entry name" value="ACT_dom"/>
</dbReference>
<dbReference type="GO" id="GO:0006355">
    <property type="term" value="P:regulation of DNA-templated transcription"/>
    <property type="evidence" value="ECO:0007669"/>
    <property type="project" value="UniProtKB-UniRule"/>
</dbReference>
<evidence type="ECO:0000313" key="4">
    <source>
        <dbReference type="Proteomes" id="UP001359886"/>
    </source>
</evidence>
<keyword evidence="1" id="KW-0804">Transcription</keyword>
<dbReference type="CDD" id="cd04869">
    <property type="entry name" value="ACT_GcvR_2"/>
    <property type="match status" value="1"/>
</dbReference>
<evidence type="ECO:0000259" key="2">
    <source>
        <dbReference type="PROSITE" id="PS51671"/>
    </source>
</evidence>
<comment type="subcellular location">
    <subcellularLocation>
        <location evidence="1">Cytoplasm</location>
    </subcellularLocation>
</comment>
<comment type="caution">
    <text evidence="3">The sequence shown here is derived from an EMBL/GenBank/DDBJ whole genome shotgun (WGS) entry which is preliminary data.</text>
</comment>
<dbReference type="PROSITE" id="PS51671">
    <property type="entry name" value="ACT"/>
    <property type="match status" value="1"/>
</dbReference>
<dbReference type="PIRSF" id="PIRSF028103">
    <property type="entry name" value="GcvR"/>
    <property type="match status" value="1"/>
</dbReference>
<dbReference type="EMBL" id="JAZHOG010000012">
    <property type="protein sequence ID" value="MEJ8569221.1"/>
    <property type="molecule type" value="Genomic_DNA"/>
</dbReference>
<dbReference type="Pfam" id="PF01842">
    <property type="entry name" value="ACT"/>
    <property type="match status" value="1"/>
</dbReference>
<dbReference type="InterPro" id="IPR016867">
    <property type="entry name" value="GcvR"/>
</dbReference>
<evidence type="ECO:0000256" key="1">
    <source>
        <dbReference type="PIRNR" id="PIRNR028103"/>
    </source>
</evidence>
<keyword evidence="1" id="KW-0963">Cytoplasm</keyword>
<dbReference type="InterPro" id="IPR045865">
    <property type="entry name" value="ACT-like_dom_sf"/>
</dbReference>
<dbReference type="Gene3D" id="3.30.70.260">
    <property type="match status" value="2"/>
</dbReference>
<dbReference type="SUPFAM" id="SSF55021">
    <property type="entry name" value="ACT-like"/>
    <property type="match status" value="2"/>
</dbReference>
<keyword evidence="4" id="KW-1185">Reference proteome</keyword>
<accession>A0AAW9RHF3</accession>
<dbReference type="Proteomes" id="UP001359886">
    <property type="component" value="Unassembled WGS sequence"/>
</dbReference>
<reference evidence="3 4" key="1">
    <citation type="submission" date="2024-02" db="EMBL/GenBank/DDBJ databases">
        <title>A novel Wenzhouxiangellaceae bacterium, isolated from coastal sediments.</title>
        <authorList>
            <person name="Du Z.-J."/>
            <person name="Ye Y.-Q."/>
            <person name="Zhang X.-Y."/>
        </authorList>
    </citation>
    <scope>NUCLEOTIDE SEQUENCE [LARGE SCALE GENOMIC DNA]</scope>
    <source>
        <strain evidence="3 4">CH-27</strain>
    </source>
</reference>
<dbReference type="PANTHER" id="PTHR34875">
    <property type="entry name" value="UPF0237 PROTEIN MJ1558"/>
    <property type="match status" value="1"/>
</dbReference>
<evidence type="ECO:0000313" key="3">
    <source>
        <dbReference type="EMBL" id="MEJ8569221.1"/>
    </source>
</evidence>